<evidence type="ECO:0000313" key="4">
    <source>
        <dbReference type="EMBL" id="GJN19600.1"/>
    </source>
</evidence>
<dbReference type="SUPFAM" id="SSF82171">
    <property type="entry name" value="DPP6 N-terminal domain-like"/>
    <property type="match status" value="1"/>
</dbReference>
<dbReference type="GO" id="GO:0006508">
    <property type="term" value="P:proteolysis"/>
    <property type="evidence" value="ECO:0007669"/>
    <property type="project" value="InterPro"/>
</dbReference>
<accession>A0AAV5EBJ5</accession>
<feature type="domain" description="Peptidase S9 prolyl oligopeptidase catalytic" evidence="2">
    <location>
        <begin position="454"/>
        <end position="575"/>
    </location>
</feature>
<organism evidence="4 5">
    <name type="scientific">Eleusine coracana subsp. coracana</name>
    <dbReference type="NCBI Taxonomy" id="191504"/>
    <lineage>
        <taxon>Eukaryota</taxon>
        <taxon>Viridiplantae</taxon>
        <taxon>Streptophyta</taxon>
        <taxon>Embryophyta</taxon>
        <taxon>Tracheophyta</taxon>
        <taxon>Spermatophyta</taxon>
        <taxon>Magnoliopsida</taxon>
        <taxon>Liliopsida</taxon>
        <taxon>Poales</taxon>
        <taxon>Poaceae</taxon>
        <taxon>PACMAD clade</taxon>
        <taxon>Chloridoideae</taxon>
        <taxon>Cynodonteae</taxon>
        <taxon>Eleusininae</taxon>
        <taxon>Eleusine</taxon>
    </lineage>
</organism>
<evidence type="ECO:0000259" key="2">
    <source>
        <dbReference type="Pfam" id="PF00326"/>
    </source>
</evidence>
<reference evidence="4" key="1">
    <citation type="journal article" date="2018" name="DNA Res.">
        <title>Multiple hybrid de novo genome assembly of finger millet, an orphan allotetraploid crop.</title>
        <authorList>
            <person name="Hatakeyama M."/>
            <person name="Aluri S."/>
            <person name="Balachadran M.T."/>
            <person name="Sivarajan S.R."/>
            <person name="Patrignani A."/>
            <person name="Gruter S."/>
            <person name="Poveda L."/>
            <person name="Shimizu-Inatsugi R."/>
            <person name="Baeten J."/>
            <person name="Francoijs K.J."/>
            <person name="Nataraja K.N."/>
            <person name="Reddy Y.A.N."/>
            <person name="Phadnis S."/>
            <person name="Ravikumar R.L."/>
            <person name="Schlapbach R."/>
            <person name="Sreeman S.M."/>
            <person name="Shimizu K.K."/>
        </authorList>
    </citation>
    <scope>NUCLEOTIDE SEQUENCE</scope>
</reference>
<name>A0AAV5EBJ5_ELECO</name>
<feature type="domain" description="Dipeptidylpeptidase IV N-terminal" evidence="3">
    <location>
        <begin position="235"/>
        <end position="443"/>
    </location>
</feature>
<evidence type="ECO:0000256" key="1">
    <source>
        <dbReference type="SAM" id="MobiDB-lite"/>
    </source>
</evidence>
<protein>
    <submittedName>
        <fullName evidence="4">Uncharacterized protein</fullName>
    </submittedName>
</protein>
<reference evidence="4" key="2">
    <citation type="submission" date="2021-12" db="EMBL/GenBank/DDBJ databases">
        <title>Resequencing data analysis of finger millet.</title>
        <authorList>
            <person name="Hatakeyama M."/>
            <person name="Aluri S."/>
            <person name="Balachadran M.T."/>
            <person name="Sivarajan S.R."/>
            <person name="Poveda L."/>
            <person name="Shimizu-Inatsugi R."/>
            <person name="Schlapbach R."/>
            <person name="Sreeman S.M."/>
            <person name="Shimizu K.K."/>
        </authorList>
    </citation>
    <scope>NUCLEOTIDE SEQUENCE</scope>
</reference>
<keyword evidence="5" id="KW-1185">Reference proteome</keyword>
<dbReference type="Gene3D" id="3.40.50.1820">
    <property type="entry name" value="alpha/beta hydrolase"/>
    <property type="match status" value="1"/>
</dbReference>
<dbReference type="Gene3D" id="2.140.10.30">
    <property type="entry name" value="Dipeptidylpeptidase IV, N-terminal domain"/>
    <property type="match status" value="2"/>
</dbReference>
<sequence>MRSVDAAGEERSDQQNSKKPRLGTRMPLADAVVAGAAQGVDCGSMAVEEIVQHPLPGYEGPMSLSFSPDDRRVAFLYSPDGTLNRKVFTIDPAQGRQELLFGPPDGGGLEEGNLSAEERLRRERARERGLGVTRYEWRSPSSAGLSNRAGIVVPLPSGVRISSESLNFEATIPQLTHGHPMMVASDACSGDLVLPCFGVPPHPQAPPQSHARFDRRSSMVYFQDLAGSEPVLKLQSSPTSPIIDPHLSPNGSMIAYVRDDELHVLGFSDGETRQLTYGARESGKIHGLAEYIAQEEMDRKMGFWWSPDSKHITFTEVDSSEIPLYRIMHQGKDYVGPDAQEDHAYPFAGAANVKVRLGVVCSNGGEVTWMDLLCGEPNGAHSDEEYLARVNWMTNNTLAVQVLNRTQTKLKLLKFDIATGKRKVLLEEAHDIWVTLHDSFTPLDKGLNSKHPAMCLARFPEMFCCAVSGAPVTAWDGYDTFYTEKYMGLPSEHPDAYEYGSIMHHARNLKGKLLLIHGMIDENVHFRHTARLINALTAEGKPYEILLFPDERHMPRRLSDRIYMEERIWDFVERSL</sequence>
<dbReference type="GO" id="GO:0008236">
    <property type="term" value="F:serine-type peptidase activity"/>
    <property type="evidence" value="ECO:0007669"/>
    <property type="project" value="InterPro"/>
</dbReference>
<feature type="region of interest" description="Disordered" evidence="1">
    <location>
        <begin position="1"/>
        <end position="25"/>
    </location>
</feature>
<dbReference type="Proteomes" id="UP001054889">
    <property type="component" value="Unassembled WGS sequence"/>
</dbReference>
<comment type="caution">
    <text evidence="4">The sequence shown here is derived from an EMBL/GenBank/DDBJ whole genome shotgun (WGS) entry which is preliminary data.</text>
</comment>
<dbReference type="AlphaFoldDB" id="A0AAV5EBJ5"/>
<gene>
    <name evidence="4" type="primary">gb06892</name>
    <name evidence="4" type="ORF">PR202_gb06892</name>
</gene>
<dbReference type="SUPFAM" id="SSF53474">
    <property type="entry name" value="alpha/beta-Hydrolases"/>
    <property type="match status" value="1"/>
</dbReference>
<dbReference type="InterPro" id="IPR002469">
    <property type="entry name" value="Peptidase_S9B_N"/>
</dbReference>
<dbReference type="EMBL" id="BQKI01000074">
    <property type="protein sequence ID" value="GJN19600.1"/>
    <property type="molecule type" value="Genomic_DNA"/>
</dbReference>
<dbReference type="PANTHER" id="PTHR11731:SF193">
    <property type="entry name" value="DIPEPTIDYL PEPTIDASE 9"/>
    <property type="match status" value="1"/>
</dbReference>
<dbReference type="Pfam" id="PF00326">
    <property type="entry name" value="Peptidase_S9"/>
    <property type="match status" value="1"/>
</dbReference>
<dbReference type="GO" id="GO:0008239">
    <property type="term" value="F:dipeptidyl-peptidase activity"/>
    <property type="evidence" value="ECO:0007669"/>
    <property type="project" value="TreeGrafter"/>
</dbReference>
<dbReference type="InterPro" id="IPR029058">
    <property type="entry name" value="AB_hydrolase_fold"/>
</dbReference>
<dbReference type="InterPro" id="IPR001375">
    <property type="entry name" value="Peptidase_S9_cat"/>
</dbReference>
<evidence type="ECO:0000259" key="3">
    <source>
        <dbReference type="Pfam" id="PF00930"/>
    </source>
</evidence>
<dbReference type="PANTHER" id="PTHR11731">
    <property type="entry name" value="PROTEASE FAMILY S9B,C DIPEPTIDYL-PEPTIDASE IV-RELATED"/>
    <property type="match status" value="1"/>
</dbReference>
<evidence type="ECO:0000313" key="5">
    <source>
        <dbReference type="Proteomes" id="UP001054889"/>
    </source>
</evidence>
<dbReference type="Pfam" id="PF00930">
    <property type="entry name" value="DPPIV_N"/>
    <property type="match status" value="1"/>
</dbReference>
<dbReference type="InterPro" id="IPR050278">
    <property type="entry name" value="Serine_Prot_S9B/DPPIV"/>
</dbReference>
<proteinExistence type="predicted"/>